<dbReference type="Proteomes" id="UP000663828">
    <property type="component" value="Unassembled WGS sequence"/>
</dbReference>
<dbReference type="Pfam" id="PF00001">
    <property type="entry name" value="7tm_1"/>
    <property type="match status" value="1"/>
</dbReference>
<evidence type="ECO:0000256" key="7">
    <source>
        <dbReference type="ARBA" id="ARBA00023224"/>
    </source>
</evidence>
<feature type="transmembrane region" description="Helical" evidence="8">
    <location>
        <begin position="135"/>
        <end position="154"/>
    </location>
</feature>
<keyword evidence="5 8" id="KW-0472">Membrane</keyword>
<feature type="transmembrane region" description="Helical" evidence="8">
    <location>
        <begin position="174"/>
        <end position="198"/>
    </location>
</feature>
<proteinExistence type="predicted"/>
<dbReference type="AlphaFoldDB" id="A0A813R846"/>
<keyword evidence="2 8" id="KW-0812">Transmembrane</keyword>
<evidence type="ECO:0000256" key="1">
    <source>
        <dbReference type="ARBA" id="ARBA00004141"/>
    </source>
</evidence>
<keyword evidence="11" id="KW-1185">Reference proteome</keyword>
<evidence type="ECO:0000256" key="8">
    <source>
        <dbReference type="SAM" id="Phobius"/>
    </source>
</evidence>
<dbReference type="EMBL" id="CAJNOR010000061">
    <property type="protein sequence ID" value="CAF0779749.1"/>
    <property type="molecule type" value="Genomic_DNA"/>
</dbReference>
<sequence>MNSTLSPLEASFAINDYYIASSLSSVISLIAVFISIFVPILAYRTKPRLHTVRHLLICNTCVASILYCIVQTINYAFLIFLQSETSDVGCRWRGYFAYLSIAAVAYSYLIQAISRFFISILSGQYRWLTTFKTHYILILLQWVTIVVIPLPSILTNDIYYRPSSLCWVPLKKLIHVIYSYSAYYIVPTSSVCIIYIFIFYRVKKFSHRSCTFARPTNKEKRDLELLRNIMALLFIYLLGGTPSILFVITASKPIYLLSLVTMSLSVAIEKISMIMLDRDIRQAVMKLLLSTKPTLQVKPIQKTYVQSTVAKKYSALNNL</sequence>
<organism evidence="10 11">
    <name type="scientific">Adineta ricciae</name>
    <name type="common">Rotifer</name>
    <dbReference type="NCBI Taxonomy" id="249248"/>
    <lineage>
        <taxon>Eukaryota</taxon>
        <taxon>Metazoa</taxon>
        <taxon>Spiralia</taxon>
        <taxon>Gnathifera</taxon>
        <taxon>Rotifera</taxon>
        <taxon>Eurotatoria</taxon>
        <taxon>Bdelloidea</taxon>
        <taxon>Adinetida</taxon>
        <taxon>Adinetidae</taxon>
        <taxon>Adineta</taxon>
    </lineage>
</organism>
<evidence type="ECO:0000256" key="6">
    <source>
        <dbReference type="ARBA" id="ARBA00023170"/>
    </source>
</evidence>
<dbReference type="InterPro" id="IPR000276">
    <property type="entry name" value="GPCR_Rhodpsn"/>
</dbReference>
<accession>A0A813R846</accession>
<keyword evidence="4" id="KW-0297">G-protein coupled receptor</keyword>
<evidence type="ECO:0000259" key="9">
    <source>
        <dbReference type="PROSITE" id="PS50262"/>
    </source>
</evidence>
<evidence type="ECO:0000256" key="5">
    <source>
        <dbReference type="ARBA" id="ARBA00023136"/>
    </source>
</evidence>
<dbReference type="GO" id="GO:0004930">
    <property type="term" value="F:G protein-coupled receptor activity"/>
    <property type="evidence" value="ECO:0007669"/>
    <property type="project" value="UniProtKB-KW"/>
</dbReference>
<feature type="transmembrane region" description="Helical" evidence="8">
    <location>
        <begin position="95"/>
        <end position="114"/>
    </location>
</feature>
<evidence type="ECO:0000256" key="2">
    <source>
        <dbReference type="ARBA" id="ARBA00022692"/>
    </source>
</evidence>
<evidence type="ECO:0000256" key="4">
    <source>
        <dbReference type="ARBA" id="ARBA00023040"/>
    </source>
</evidence>
<evidence type="ECO:0000256" key="3">
    <source>
        <dbReference type="ARBA" id="ARBA00022989"/>
    </source>
</evidence>
<dbReference type="SUPFAM" id="SSF81321">
    <property type="entry name" value="Family A G protein-coupled receptor-like"/>
    <property type="match status" value="1"/>
</dbReference>
<keyword evidence="7" id="KW-0807">Transducer</keyword>
<gene>
    <name evidence="10" type="ORF">XAT740_LOCUS1905</name>
</gene>
<keyword evidence="6" id="KW-0675">Receptor</keyword>
<name>A0A813R846_ADIRI</name>
<reference evidence="10" key="1">
    <citation type="submission" date="2021-02" db="EMBL/GenBank/DDBJ databases">
        <authorList>
            <person name="Nowell W R."/>
        </authorList>
    </citation>
    <scope>NUCLEOTIDE SEQUENCE</scope>
</reference>
<dbReference type="PROSITE" id="PS50262">
    <property type="entry name" value="G_PROTEIN_RECEP_F1_2"/>
    <property type="match status" value="1"/>
</dbReference>
<dbReference type="InterPro" id="IPR017452">
    <property type="entry name" value="GPCR_Rhodpsn_7TM"/>
</dbReference>
<comment type="caution">
    <text evidence="10">The sequence shown here is derived from an EMBL/GenBank/DDBJ whole genome shotgun (WGS) entry which is preliminary data.</text>
</comment>
<feature type="transmembrane region" description="Helical" evidence="8">
    <location>
        <begin position="254"/>
        <end position="276"/>
    </location>
</feature>
<feature type="transmembrane region" description="Helical" evidence="8">
    <location>
        <begin position="229"/>
        <end position="248"/>
    </location>
</feature>
<dbReference type="GO" id="GO:0016020">
    <property type="term" value="C:membrane"/>
    <property type="evidence" value="ECO:0007669"/>
    <property type="project" value="UniProtKB-SubCell"/>
</dbReference>
<dbReference type="Gene3D" id="1.20.1070.10">
    <property type="entry name" value="Rhodopsin 7-helix transmembrane proteins"/>
    <property type="match status" value="1"/>
</dbReference>
<protein>
    <recommendedName>
        <fullName evidence="9">G-protein coupled receptors family 1 profile domain-containing protein</fullName>
    </recommendedName>
</protein>
<keyword evidence="3 8" id="KW-1133">Transmembrane helix</keyword>
<comment type="subcellular location">
    <subcellularLocation>
        <location evidence="1">Membrane</location>
        <topology evidence="1">Multi-pass membrane protein</topology>
    </subcellularLocation>
</comment>
<evidence type="ECO:0000313" key="10">
    <source>
        <dbReference type="EMBL" id="CAF0779749.1"/>
    </source>
</evidence>
<feature type="transmembrane region" description="Helical" evidence="8">
    <location>
        <begin position="17"/>
        <end position="43"/>
    </location>
</feature>
<feature type="domain" description="G-protein coupled receptors family 1 profile" evidence="9">
    <location>
        <begin position="35"/>
        <end position="248"/>
    </location>
</feature>
<feature type="transmembrane region" description="Helical" evidence="8">
    <location>
        <begin position="55"/>
        <end position="83"/>
    </location>
</feature>
<dbReference type="PANTHER" id="PTHR24240">
    <property type="entry name" value="OPSIN"/>
    <property type="match status" value="1"/>
</dbReference>
<dbReference type="CDD" id="cd00637">
    <property type="entry name" value="7tm_classA_rhodopsin-like"/>
    <property type="match status" value="1"/>
</dbReference>
<evidence type="ECO:0000313" key="11">
    <source>
        <dbReference type="Proteomes" id="UP000663828"/>
    </source>
</evidence>
<dbReference type="InterPro" id="IPR050125">
    <property type="entry name" value="GPCR_opsins"/>
</dbReference>